<keyword evidence="2" id="KW-1185">Reference proteome</keyword>
<dbReference type="EMBL" id="JASPKY010000459">
    <property type="protein sequence ID" value="KAK9696199.1"/>
    <property type="molecule type" value="Genomic_DNA"/>
</dbReference>
<dbReference type="PROSITE" id="PS50096">
    <property type="entry name" value="IQ"/>
    <property type="match status" value="1"/>
</dbReference>
<dbReference type="PANTHER" id="PTHR34927">
    <property type="entry name" value="IQ DOMAIN-CONTAINING PROTEIN K"/>
    <property type="match status" value="1"/>
</dbReference>
<dbReference type="AlphaFoldDB" id="A0AAW1J117"/>
<dbReference type="PANTHER" id="PTHR34927:SF1">
    <property type="entry name" value="IQ DOMAIN-CONTAINING PROTEIN K"/>
    <property type="match status" value="1"/>
</dbReference>
<reference evidence="1 2" key="1">
    <citation type="journal article" date="2024" name="BMC Genomics">
        <title>De novo assembly and annotation of Popillia japonica's genome with initial clues to its potential as an invasive pest.</title>
        <authorList>
            <person name="Cucini C."/>
            <person name="Boschi S."/>
            <person name="Funari R."/>
            <person name="Cardaioli E."/>
            <person name="Iannotti N."/>
            <person name="Marturano G."/>
            <person name="Paoli F."/>
            <person name="Bruttini M."/>
            <person name="Carapelli A."/>
            <person name="Frati F."/>
            <person name="Nardi F."/>
        </authorList>
    </citation>
    <scope>NUCLEOTIDE SEQUENCE [LARGE SCALE GENOMIC DNA]</scope>
    <source>
        <strain evidence="1">DMR45628</strain>
    </source>
</reference>
<comment type="caution">
    <text evidence="1">The sequence shown here is derived from an EMBL/GenBank/DDBJ whole genome shotgun (WGS) entry which is preliminary data.</text>
</comment>
<dbReference type="InterPro" id="IPR000048">
    <property type="entry name" value="IQ_motif_EF-hand-BS"/>
</dbReference>
<evidence type="ECO:0000313" key="1">
    <source>
        <dbReference type="EMBL" id="KAK9696199.1"/>
    </source>
</evidence>
<accession>A0AAW1J117</accession>
<proteinExistence type="predicted"/>
<dbReference type="InterPro" id="IPR043408">
    <property type="entry name" value="IQCK"/>
</dbReference>
<gene>
    <name evidence="1" type="ORF">QE152_g32057</name>
</gene>
<protein>
    <submittedName>
        <fullName evidence="1">IQ calmodulin-binding motif</fullName>
    </submittedName>
</protein>
<name>A0AAW1J117_POPJA</name>
<sequence>MELYRETDEDLEVPQVKTSVCDIAEGKQSIFEELDSEFHDTLQQIENYKRSKQTNDDCDCNPAIVYLNKEVFSILLDILEKTLFKAIETDSLKYHKSPFNPMDFIAEQLWNLNPNHPERQESWVNIFDMDWAKEELLRNKRPYFPFSWIWSKEYAALKIQSYMRGYWVRRREDVQEVRQFWKALQEDNIANKELRDLKPAICECHKKEQACTNNNL</sequence>
<dbReference type="Pfam" id="PF00612">
    <property type="entry name" value="IQ"/>
    <property type="match status" value="1"/>
</dbReference>
<evidence type="ECO:0000313" key="2">
    <source>
        <dbReference type="Proteomes" id="UP001458880"/>
    </source>
</evidence>
<organism evidence="1 2">
    <name type="scientific">Popillia japonica</name>
    <name type="common">Japanese beetle</name>
    <dbReference type="NCBI Taxonomy" id="7064"/>
    <lineage>
        <taxon>Eukaryota</taxon>
        <taxon>Metazoa</taxon>
        <taxon>Ecdysozoa</taxon>
        <taxon>Arthropoda</taxon>
        <taxon>Hexapoda</taxon>
        <taxon>Insecta</taxon>
        <taxon>Pterygota</taxon>
        <taxon>Neoptera</taxon>
        <taxon>Endopterygota</taxon>
        <taxon>Coleoptera</taxon>
        <taxon>Polyphaga</taxon>
        <taxon>Scarabaeiformia</taxon>
        <taxon>Scarabaeidae</taxon>
        <taxon>Rutelinae</taxon>
        <taxon>Popillia</taxon>
    </lineage>
</organism>
<dbReference type="Proteomes" id="UP001458880">
    <property type="component" value="Unassembled WGS sequence"/>
</dbReference>